<evidence type="ECO:0000256" key="4">
    <source>
        <dbReference type="ARBA" id="ARBA00022553"/>
    </source>
</evidence>
<comment type="subunit">
    <text evidence="16 17">Composed of six subunits; NqrA, NqrB, NqrC, NqrD, NqrE and NqrF.</text>
</comment>
<dbReference type="NCBIfam" id="TIGR01938">
    <property type="entry name" value="nqrC"/>
    <property type="match status" value="1"/>
</dbReference>
<name>A0A6N3CPT4_KLEOX</name>
<keyword evidence="15 16" id="KW-0739">Sodium transport</keyword>
<dbReference type="HAMAP" id="MF_00427">
    <property type="entry name" value="NqrC"/>
    <property type="match status" value="1"/>
</dbReference>
<feature type="modified residue" description="FMN phosphoryl threonine" evidence="16">
    <location>
        <position position="233"/>
    </location>
</feature>
<evidence type="ECO:0000256" key="1">
    <source>
        <dbReference type="ARBA" id="ARBA00022448"/>
    </source>
</evidence>
<keyword evidence="1 16" id="KW-0813">Transport</keyword>
<comment type="subcellular location">
    <subcellularLocation>
        <location evidence="16">Cell membrane</location>
        <topology evidence="16">Single-pass membrane protein</topology>
    </subcellularLocation>
</comment>
<evidence type="ECO:0000256" key="15">
    <source>
        <dbReference type="ARBA" id="ARBA00023201"/>
    </source>
</evidence>
<dbReference type="InterPro" id="IPR010204">
    <property type="entry name" value="NqrC"/>
</dbReference>
<keyword evidence="10 16" id="KW-0520">NAD</keyword>
<comment type="catalytic activity">
    <reaction evidence="16 17">
        <text>a ubiquinone + n Na(+)(in) + NADH + H(+) = a ubiquinol + n Na(+)(out) + NAD(+)</text>
        <dbReference type="Rhea" id="RHEA:47748"/>
        <dbReference type="Rhea" id="RHEA-COMP:9565"/>
        <dbReference type="Rhea" id="RHEA-COMP:9566"/>
        <dbReference type="ChEBI" id="CHEBI:15378"/>
        <dbReference type="ChEBI" id="CHEBI:16389"/>
        <dbReference type="ChEBI" id="CHEBI:17976"/>
        <dbReference type="ChEBI" id="CHEBI:29101"/>
        <dbReference type="ChEBI" id="CHEBI:57540"/>
        <dbReference type="ChEBI" id="CHEBI:57945"/>
        <dbReference type="EC" id="7.2.1.1"/>
    </reaction>
</comment>
<evidence type="ECO:0000256" key="16">
    <source>
        <dbReference type="HAMAP-Rule" id="MF_00427"/>
    </source>
</evidence>
<gene>
    <name evidence="19" type="primary">nqrC_1</name>
    <name evidence="16" type="synonym">nqrC</name>
    <name evidence="19" type="ORF">KOLFYP65_00697</name>
</gene>
<evidence type="ECO:0000256" key="10">
    <source>
        <dbReference type="ARBA" id="ARBA00023027"/>
    </source>
</evidence>
<dbReference type="AlphaFoldDB" id="A0A6N3CPT4"/>
<evidence type="ECO:0000256" key="7">
    <source>
        <dbReference type="ARBA" id="ARBA00022692"/>
    </source>
</evidence>
<dbReference type="EMBL" id="CACRTM010000023">
    <property type="protein sequence ID" value="VYU16789.1"/>
    <property type="molecule type" value="Genomic_DNA"/>
</dbReference>
<comment type="similarity">
    <text evidence="16 17">Belongs to the NqrC family.</text>
</comment>
<organism evidence="19">
    <name type="scientific">Klebsiella oxytoca</name>
    <dbReference type="NCBI Taxonomy" id="571"/>
    <lineage>
        <taxon>Bacteria</taxon>
        <taxon>Pseudomonadati</taxon>
        <taxon>Pseudomonadota</taxon>
        <taxon>Gammaproteobacteria</taxon>
        <taxon>Enterobacterales</taxon>
        <taxon>Enterobacteriaceae</taxon>
        <taxon>Klebsiella/Raoultella group</taxon>
        <taxon>Klebsiella</taxon>
    </lineage>
</organism>
<proteinExistence type="inferred from homology"/>
<evidence type="ECO:0000256" key="12">
    <source>
        <dbReference type="ARBA" id="ARBA00023065"/>
    </source>
</evidence>
<dbReference type="EC" id="7.2.1.1" evidence="16 17"/>
<comment type="caution">
    <text evidence="16">Lacks conserved residue(s) required for the propagation of feature annotation.</text>
</comment>
<keyword evidence="3" id="KW-0997">Cell inner membrane</keyword>
<dbReference type="Pfam" id="PF04205">
    <property type="entry name" value="FMN_bind"/>
    <property type="match status" value="1"/>
</dbReference>
<evidence type="ECO:0000256" key="6">
    <source>
        <dbReference type="ARBA" id="ARBA00022643"/>
    </source>
</evidence>
<evidence type="ECO:0000256" key="11">
    <source>
        <dbReference type="ARBA" id="ARBA00023053"/>
    </source>
</evidence>
<evidence type="ECO:0000259" key="18">
    <source>
        <dbReference type="SMART" id="SM00900"/>
    </source>
</evidence>
<dbReference type="GO" id="GO:0006814">
    <property type="term" value="P:sodium ion transport"/>
    <property type="evidence" value="ECO:0007669"/>
    <property type="project" value="UniProtKB-UniRule"/>
</dbReference>
<evidence type="ECO:0000256" key="3">
    <source>
        <dbReference type="ARBA" id="ARBA00022519"/>
    </source>
</evidence>
<comment type="function">
    <text evidence="16">NQR complex catalyzes the reduction of ubiquinone-1 to ubiquinol by two successive reactions, coupled with the transport of Na(+) ions from the cytoplasm to the periplasm. NqrA to NqrE are probably involved in the second step, the conversion of ubisemiquinone to ubiquinol.</text>
</comment>
<keyword evidence="9 16" id="KW-1133">Transmembrane helix</keyword>
<comment type="cofactor">
    <cofactor evidence="16 17">
        <name>FMN</name>
        <dbReference type="ChEBI" id="CHEBI:58210"/>
    </cofactor>
</comment>
<evidence type="ECO:0000256" key="9">
    <source>
        <dbReference type="ARBA" id="ARBA00022989"/>
    </source>
</evidence>
<keyword evidence="6 16" id="KW-0288">FMN</keyword>
<protein>
    <recommendedName>
        <fullName evidence="16 17">Na(+)-translocating NADH-quinone reductase subunit C</fullName>
        <shortName evidence="16 17">Na(+)-NQR subunit C</shortName>
        <shortName evidence="16 17">Na(+)-translocating NQR subunit C</shortName>
        <ecNumber evidence="16 17">7.2.1.1</ecNumber>
    </recommendedName>
    <alternativeName>
        <fullName evidence="16 17">NQR complex subunit C</fullName>
    </alternativeName>
    <alternativeName>
        <fullName evidence="16 17">NQR-1 subunit C</fullName>
    </alternativeName>
</protein>
<evidence type="ECO:0000256" key="14">
    <source>
        <dbReference type="ARBA" id="ARBA00023136"/>
    </source>
</evidence>
<keyword evidence="13 16" id="KW-0830">Ubiquinone</keyword>
<keyword evidence="11 16" id="KW-0915">Sodium</keyword>
<accession>A0A6N3CPT4</accession>
<keyword evidence="4 16" id="KW-0597">Phosphoprotein</keyword>
<dbReference type="GO" id="GO:0010181">
    <property type="term" value="F:FMN binding"/>
    <property type="evidence" value="ECO:0007669"/>
    <property type="project" value="UniProtKB-UniRule"/>
</dbReference>
<evidence type="ECO:0000256" key="13">
    <source>
        <dbReference type="ARBA" id="ARBA00023075"/>
    </source>
</evidence>
<dbReference type="PANTHER" id="PTHR37838">
    <property type="entry name" value="NA(+)-TRANSLOCATING NADH-QUINONE REDUCTASE SUBUNIT C"/>
    <property type="match status" value="1"/>
</dbReference>
<feature type="transmembrane region" description="Helical" evidence="16">
    <location>
        <begin position="21"/>
        <end position="43"/>
    </location>
</feature>
<dbReference type="GO" id="GO:0016655">
    <property type="term" value="F:oxidoreductase activity, acting on NAD(P)H, quinone or similar compound as acceptor"/>
    <property type="evidence" value="ECO:0007669"/>
    <property type="project" value="UniProtKB-UniRule"/>
</dbReference>
<keyword evidence="7 16" id="KW-0812">Transmembrane</keyword>
<dbReference type="PANTHER" id="PTHR37838:SF1">
    <property type="entry name" value="NA(+)-TRANSLOCATING NADH-QUINONE REDUCTASE SUBUNIT C"/>
    <property type="match status" value="1"/>
</dbReference>
<evidence type="ECO:0000256" key="8">
    <source>
        <dbReference type="ARBA" id="ARBA00022967"/>
    </source>
</evidence>
<dbReference type="GO" id="GO:0005886">
    <property type="term" value="C:plasma membrane"/>
    <property type="evidence" value="ECO:0007669"/>
    <property type="project" value="UniProtKB-SubCell"/>
</dbReference>
<evidence type="ECO:0000256" key="2">
    <source>
        <dbReference type="ARBA" id="ARBA00022475"/>
    </source>
</evidence>
<feature type="domain" description="FMN-binding" evidence="18">
    <location>
        <begin position="152"/>
        <end position="250"/>
    </location>
</feature>
<reference evidence="19" key="1">
    <citation type="submission" date="2019-11" db="EMBL/GenBank/DDBJ databases">
        <authorList>
            <person name="Feng L."/>
        </authorList>
    </citation>
    <scope>NUCLEOTIDE SEQUENCE</scope>
    <source>
        <strain evidence="19">KOxytocaLFYP65</strain>
    </source>
</reference>
<keyword evidence="14 16" id="KW-0472">Membrane</keyword>
<evidence type="ECO:0000256" key="5">
    <source>
        <dbReference type="ARBA" id="ARBA00022630"/>
    </source>
</evidence>
<keyword evidence="2 16" id="KW-1003">Cell membrane</keyword>
<keyword evidence="12 16" id="KW-0406">Ion transport</keyword>
<dbReference type="InterPro" id="IPR007329">
    <property type="entry name" value="FMN-bd"/>
</dbReference>
<keyword evidence="5 16" id="KW-0285">Flavoprotein</keyword>
<evidence type="ECO:0000313" key="19">
    <source>
        <dbReference type="EMBL" id="VYU16789.1"/>
    </source>
</evidence>
<evidence type="ECO:0000256" key="17">
    <source>
        <dbReference type="PIRNR" id="PIRNR009437"/>
    </source>
</evidence>
<dbReference type="PIRSF" id="PIRSF009437">
    <property type="entry name" value="NQR-1_subunit_C"/>
    <property type="match status" value="1"/>
</dbReference>
<keyword evidence="8 16" id="KW-1278">Translocase</keyword>
<keyword evidence="19" id="KW-0560">Oxidoreductase</keyword>
<dbReference type="SMART" id="SM00900">
    <property type="entry name" value="FMN_bind"/>
    <property type="match status" value="1"/>
</dbReference>
<sequence>MHSVLRMPTDGKMKRMRKGKIIVLILMVFCILIFAIVVAWFLLSKDNYAVPENAATENAVLQVAGLTGNEPRDPQALKSLYAKRVIVRQVNLDSGQFVAPGEDTAGQKGCGEPAVAQNPTPIRQRCPRAVVYLIRNNDNEIQQIILPFYGKGAKSMMYGLIALATDGRTVKDLLYYQQNETPLLGARVTDPEWRRQWPGKKIRDNNGQPALKVVQNTPGQHDDYTVDGISGATLTSVGVEKSINYWVGEQGYGNFLRQLQHNPEILRR</sequence>